<protein>
    <submittedName>
        <fullName evidence="3">Capsular biosynthesis protein</fullName>
    </submittedName>
</protein>
<sequence>MQIFQRFRQFQNLLIKINNQSFIKKDLLFIVVVIIPIFVLAVYYLFIASDKFVSESKITIKQTGQQPASFNIGFLFLGSPSAREDAMFLKEYILSYDMLDYLERKLGLRNLYQSKKIDFFQRLPSDATHEEFLKYYRKNIVKVIFDDVSSILTIKVFAFSPEDAKRINEAILEQCERYINAVSHKIAREQMNFIEQELSYANRKMQIAKNNLIKFQNTYKVMDPTQEAQAKAALISQLEAQLANQEAQLKTLLTYLTEDSFQIQALKNQIKALKDQIEKEKAKMVGVGDTKLNRLALEYLNLKLDADFVTDVYKATLSAFETTRVEASRKLKNLVIIASPNLPEEPLYPRKAYNLTLATVLLLLFYGILKIVIGVIKEHRL</sequence>
<dbReference type="InterPro" id="IPR050445">
    <property type="entry name" value="Bact_polysacc_biosynth/exp"/>
</dbReference>
<reference evidence="3" key="1">
    <citation type="journal article" date="2020" name="mSystems">
        <title>Genome- and Community-Level Interaction Insights into Carbon Utilization and Element Cycling Functions of Hydrothermarchaeota in Hydrothermal Sediment.</title>
        <authorList>
            <person name="Zhou Z."/>
            <person name="Liu Y."/>
            <person name="Xu W."/>
            <person name="Pan J."/>
            <person name="Luo Z.H."/>
            <person name="Li M."/>
        </authorList>
    </citation>
    <scope>NUCLEOTIDE SEQUENCE [LARGE SCALE GENOMIC DNA]</scope>
    <source>
        <strain evidence="3">SpSt-695</strain>
    </source>
</reference>
<comment type="caution">
    <text evidence="3">The sequence shown here is derived from an EMBL/GenBank/DDBJ whole genome shotgun (WGS) entry which is preliminary data.</text>
</comment>
<dbReference type="PANTHER" id="PTHR32309">
    <property type="entry name" value="TYROSINE-PROTEIN KINASE"/>
    <property type="match status" value="1"/>
</dbReference>
<dbReference type="GO" id="GO:0004713">
    <property type="term" value="F:protein tyrosine kinase activity"/>
    <property type="evidence" value="ECO:0007669"/>
    <property type="project" value="TreeGrafter"/>
</dbReference>
<feature type="transmembrane region" description="Helical" evidence="2">
    <location>
        <begin position="352"/>
        <end position="376"/>
    </location>
</feature>
<gene>
    <name evidence="3" type="ORF">ENU72_00790</name>
</gene>
<keyword evidence="1" id="KW-0175">Coiled coil</keyword>
<feature type="coiled-coil region" evidence="1">
    <location>
        <begin position="191"/>
        <end position="283"/>
    </location>
</feature>
<name>A0A7V3ZSX0_UNCW3</name>
<dbReference type="PANTHER" id="PTHR32309:SF13">
    <property type="entry name" value="FERRIC ENTEROBACTIN TRANSPORT PROTEIN FEPE"/>
    <property type="match status" value="1"/>
</dbReference>
<evidence type="ECO:0000256" key="1">
    <source>
        <dbReference type="SAM" id="Coils"/>
    </source>
</evidence>
<evidence type="ECO:0000256" key="2">
    <source>
        <dbReference type="SAM" id="Phobius"/>
    </source>
</evidence>
<evidence type="ECO:0000313" key="3">
    <source>
        <dbReference type="EMBL" id="HGK53544.1"/>
    </source>
</evidence>
<dbReference type="EMBL" id="DTDP01000030">
    <property type="protein sequence ID" value="HGK53544.1"/>
    <property type="molecule type" value="Genomic_DNA"/>
</dbReference>
<dbReference type="AlphaFoldDB" id="A0A7V3ZSX0"/>
<dbReference type="GO" id="GO:0005886">
    <property type="term" value="C:plasma membrane"/>
    <property type="evidence" value="ECO:0007669"/>
    <property type="project" value="TreeGrafter"/>
</dbReference>
<accession>A0A7V3ZSX0</accession>
<keyword evidence="2" id="KW-0812">Transmembrane</keyword>
<keyword evidence="2" id="KW-0472">Membrane</keyword>
<proteinExistence type="predicted"/>
<organism evidence="3">
    <name type="scientific">candidate division WOR-3 bacterium</name>
    <dbReference type="NCBI Taxonomy" id="2052148"/>
    <lineage>
        <taxon>Bacteria</taxon>
        <taxon>Bacteria division WOR-3</taxon>
    </lineage>
</organism>
<feature type="transmembrane region" description="Helical" evidence="2">
    <location>
        <begin position="27"/>
        <end position="46"/>
    </location>
</feature>
<keyword evidence="2" id="KW-1133">Transmembrane helix</keyword>